<protein>
    <submittedName>
        <fullName evidence="2">Uncharacterized protein</fullName>
    </submittedName>
</protein>
<keyword evidence="1" id="KW-0472">Membrane</keyword>
<dbReference type="EMBL" id="APPN01000080">
    <property type="protein sequence ID" value="ENV32201.1"/>
    <property type="molecule type" value="Genomic_DNA"/>
</dbReference>
<feature type="transmembrane region" description="Helical" evidence="1">
    <location>
        <begin position="95"/>
        <end position="117"/>
    </location>
</feature>
<dbReference type="Proteomes" id="UP000013117">
    <property type="component" value="Unassembled WGS sequence"/>
</dbReference>
<name>N8Y6C3_9GAMM</name>
<feature type="transmembrane region" description="Helical" evidence="1">
    <location>
        <begin position="60"/>
        <end position="83"/>
    </location>
</feature>
<keyword evidence="1" id="KW-0812">Transmembrane</keyword>
<sequence length="154" mass="17934">MLTQFLQLFRNLKKHLNVSIEDISHNLLLAPLYTALVAYPLLCAYFFFIIEYPTTELFKLIVSVLLFLVIVFLVYLTFVYVFAHLSQTFLLRKKCLNFYTTLASAFVILALYSTLLTWNLSDIGLSVLFFSLFAVPIVITYWVLLFRAHQKNSK</sequence>
<accession>N8Y6C3</accession>
<evidence type="ECO:0000313" key="2">
    <source>
        <dbReference type="EMBL" id="ENV32201.1"/>
    </source>
</evidence>
<dbReference type="HOGENOM" id="CLU_1700435_0_0_6"/>
<comment type="caution">
    <text evidence="2">The sequence shown here is derived from an EMBL/GenBank/DDBJ whole genome shotgun (WGS) entry which is preliminary data.</text>
</comment>
<evidence type="ECO:0000256" key="1">
    <source>
        <dbReference type="SAM" id="Phobius"/>
    </source>
</evidence>
<gene>
    <name evidence="2" type="ORF">F960_03589</name>
</gene>
<feature type="transmembrane region" description="Helical" evidence="1">
    <location>
        <begin position="123"/>
        <end position="144"/>
    </location>
</feature>
<feature type="transmembrane region" description="Helical" evidence="1">
    <location>
        <begin position="27"/>
        <end position="48"/>
    </location>
</feature>
<keyword evidence="1" id="KW-1133">Transmembrane helix</keyword>
<keyword evidence="3" id="KW-1185">Reference proteome</keyword>
<evidence type="ECO:0000313" key="3">
    <source>
        <dbReference type="Proteomes" id="UP000013117"/>
    </source>
</evidence>
<dbReference type="STRING" id="202952.GCA_000747725_03418"/>
<reference evidence="2 3" key="1">
    <citation type="submission" date="2013-02" db="EMBL/GenBank/DDBJ databases">
        <title>The Genome Sequence of Acinetobacter gerneri CIP 107464.</title>
        <authorList>
            <consortium name="The Broad Institute Genome Sequencing Platform"/>
            <consortium name="The Broad Institute Genome Sequencing Center for Infectious Disease"/>
            <person name="Cerqueira G."/>
            <person name="Feldgarden M."/>
            <person name="Courvalin P."/>
            <person name="Perichon B."/>
            <person name="Grillot-Courvalin C."/>
            <person name="Clermont D."/>
            <person name="Rocha E."/>
            <person name="Yoon E.-J."/>
            <person name="Nemec A."/>
            <person name="Walker B."/>
            <person name="Young S.K."/>
            <person name="Zeng Q."/>
            <person name="Gargeya S."/>
            <person name="Fitzgerald M."/>
            <person name="Haas B."/>
            <person name="Abouelleil A."/>
            <person name="Alvarado L."/>
            <person name="Arachchi H.M."/>
            <person name="Berlin A.M."/>
            <person name="Chapman S.B."/>
            <person name="Dewar J."/>
            <person name="Goldberg J."/>
            <person name="Griggs A."/>
            <person name="Gujja S."/>
            <person name="Hansen M."/>
            <person name="Howarth C."/>
            <person name="Imamovic A."/>
            <person name="Larimer J."/>
            <person name="McCowan C."/>
            <person name="Murphy C."/>
            <person name="Neiman D."/>
            <person name="Pearson M."/>
            <person name="Priest M."/>
            <person name="Roberts A."/>
            <person name="Saif S."/>
            <person name="Shea T."/>
            <person name="Sisk P."/>
            <person name="Sykes S."/>
            <person name="Wortman J."/>
            <person name="Nusbaum C."/>
            <person name="Birren B."/>
        </authorList>
    </citation>
    <scope>NUCLEOTIDE SEQUENCE [LARGE SCALE GENOMIC DNA]</scope>
    <source>
        <strain evidence="2 3">CIP 107464</strain>
    </source>
</reference>
<proteinExistence type="predicted"/>
<dbReference type="AlphaFoldDB" id="N8Y6C3"/>
<organism evidence="2 3">
    <name type="scientific">Acinetobacter gerneri DSM 14967 = CIP 107464 = MTCC 9824</name>
    <dbReference type="NCBI Taxonomy" id="1120926"/>
    <lineage>
        <taxon>Bacteria</taxon>
        <taxon>Pseudomonadati</taxon>
        <taxon>Pseudomonadota</taxon>
        <taxon>Gammaproteobacteria</taxon>
        <taxon>Moraxellales</taxon>
        <taxon>Moraxellaceae</taxon>
        <taxon>Acinetobacter</taxon>
    </lineage>
</organism>